<dbReference type="Pfam" id="PF17863">
    <property type="entry name" value="AAA_lid_2"/>
    <property type="match status" value="1"/>
</dbReference>
<keyword evidence="2" id="KW-0067">ATP-binding</keyword>
<organism evidence="5 6">
    <name type="scientific">Alicyclobacillus cellulosilyticus</name>
    <dbReference type="NCBI Taxonomy" id="1003997"/>
    <lineage>
        <taxon>Bacteria</taxon>
        <taxon>Bacillati</taxon>
        <taxon>Bacillota</taxon>
        <taxon>Bacilli</taxon>
        <taxon>Bacillales</taxon>
        <taxon>Alicyclobacillaceae</taxon>
        <taxon>Alicyclobacillus</taxon>
    </lineage>
</organism>
<accession>A0A917NKZ1</accession>
<dbReference type="InterPro" id="IPR027417">
    <property type="entry name" value="P-loop_NTPase"/>
</dbReference>
<dbReference type="PANTHER" id="PTHR42759">
    <property type="entry name" value="MOXR FAMILY PROTEIN"/>
    <property type="match status" value="1"/>
</dbReference>
<dbReference type="InterPro" id="IPR050764">
    <property type="entry name" value="CbbQ/NirQ/NorQ/GpvN"/>
</dbReference>
<dbReference type="SUPFAM" id="SSF52540">
    <property type="entry name" value="P-loop containing nucleoside triphosphate hydrolases"/>
    <property type="match status" value="1"/>
</dbReference>
<protein>
    <recommendedName>
        <fullName evidence="4">AAA+ ATPase domain-containing protein</fullName>
    </recommendedName>
</protein>
<comment type="similarity">
    <text evidence="3">Belongs to the MoxR family.</text>
</comment>
<evidence type="ECO:0000313" key="6">
    <source>
        <dbReference type="Proteomes" id="UP000637695"/>
    </source>
</evidence>
<evidence type="ECO:0000259" key="4">
    <source>
        <dbReference type="SMART" id="SM00382"/>
    </source>
</evidence>
<dbReference type="GO" id="GO:0005524">
    <property type="term" value="F:ATP binding"/>
    <property type="evidence" value="ECO:0007669"/>
    <property type="project" value="UniProtKB-KW"/>
</dbReference>
<dbReference type="InterPro" id="IPR011703">
    <property type="entry name" value="ATPase_AAA-3"/>
</dbReference>
<comment type="caution">
    <text evidence="5">The sequence shown here is derived from an EMBL/GenBank/DDBJ whole genome shotgun (WGS) entry which is preliminary data.</text>
</comment>
<keyword evidence="6" id="KW-1185">Reference proteome</keyword>
<dbReference type="AlphaFoldDB" id="A0A917NKZ1"/>
<dbReference type="PIRSF" id="PIRSF002849">
    <property type="entry name" value="AAA_ATPase_chaperone_MoxR_prd"/>
    <property type="match status" value="1"/>
</dbReference>
<reference evidence="5" key="2">
    <citation type="submission" date="2020-09" db="EMBL/GenBank/DDBJ databases">
        <authorList>
            <person name="Sun Q."/>
            <person name="Ohkuma M."/>
        </authorList>
    </citation>
    <scope>NUCLEOTIDE SEQUENCE</scope>
    <source>
        <strain evidence="5">JCM 18487</strain>
    </source>
</reference>
<proteinExistence type="inferred from homology"/>
<evidence type="ECO:0000256" key="1">
    <source>
        <dbReference type="ARBA" id="ARBA00022741"/>
    </source>
</evidence>
<dbReference type="EMBL" id="BMOY01000026">
    <property type="protein sequence ID" value="GGJ08518.1"/>
    <property type="molecule type" value="Genomic_DNA"/>
</dbReference>
<dbReference type="Proteomes" id="UP000637695">
    <property type="component" value="Unassembled WGS sequence"/>
</dbReference>
<dbReference type="SMART" id="SM00382">
    <property type="entry name" value="AAA"/>
    <property type="match status" value="1"/>
</dbReference>
<dbReference type="GO" id="GO:0016887">
    <property type="term" value="F:ATP hydrolysis activity"/>
    <property type="evidence" value="ECO:0007669"/>
    <property type="project" value="InterPro"/>
</dbReference>
<sequence>MHEAIRRVYTQLCSVIRGQDEAVRHVLFGLLAGGHVLLQGVPGVGKTSLAKALARLCGGSFRRIQFTPDLLPTDIVGNAVFHPSGERYEIVRGPIFANVVLADEVNRTPPKTQAALLEAMEERQVTLYGETLPLPHPFFVIATQNPIEYEGTYPLPEAQLDRFLLQVEMDYPPLDAEVELLTDHAADGAADRLPAAAELTLETWRALCREVARVRVQPSILRYIAELAHATRSRPELVLGASPRAATALLDAARAAAYWDGRDYVIPDDVQAVIHPVWRHRLQLNPDAALEGVRTDEVIARVLAAVPVPR</sequence>
<dbReference type="FunFam" id="3.40.50.300:FF:000640">
    <property type="entry name" value="MoxR family ATPase"/>
    <property type="match status" value="1"/>
</dbReference>
<dbReference type="InterPro" id="IPR003593">
    <property type="entry name" value="AAA+_ATPase"/>
</dbReference>
<dbReference type="Pfam" id="PF07726">
    <property type="entry name" value="AAA_3"/>
    <property type="match status" value="1"/>
</dbReference>
<evidence type="ECO:0000313" key="5">
    <source>
        <dbReference type="EMBL" id="GGJ08518.1"/>
    </source>
</evidence>
<dbReference type="Gene3D" id="3.40.50.300">
    <property type="entry name" value="P-loop containing nucleotide triphosphate hydrolases"/>
    <property type="match status" value="1"/>
</dbReference>
<gene>
    <name evidence="5" type="ORF">GCM10010885_17050</name>
</gene>
<reference evidence="5" key="1">
    <citation type="journal article" date="2014" name="Int. J. Syst. Evol. Microbiol.">
        <title>Complete genome sequence of Corynebacterium casei LMG S-19264T (=DSM 44701T), isolated from a smear-ripened cheese.</title>
        <authorList>
            <consortium name="US DOE Joint Genome Institute (JGI-PGF)"/>
            <person name="Walter F."/>
            <person name="Albersmeier A."/>
            <person name="Kalinowski J."/>
            <person name="Ruckert C."/>
        </authorList>
    </citation>
    <scope>NUCLEOTIDE SEQUENCE</scope>
    <source>
        <strain evidence="5">JCM 18487</strain>
    </source>
</reference>
<name>A0A917NKZ1_9BACL</name>
<dbReference type="PANTHER" id="PTHR42759:SF1">
    <property type="entry name" value="MAGNESIUM-CHELATASE SUBUNIT CHLD"/>
    <property type="match status" value="1"/>
</dbReference>
<dbReference type="InterPro" id="IPR041628">
    <property type="entry name" value="ChlI/MoxR_AAA_lid"/>
</dbReference>
<dbReference type="CDD" id="cd00009">
    <property type="entry name" value="AAA"/>
    <property type="match status" value="1"/>
</dbReference>
<evidence type="ECO:0000256" key="3">
    <source>
        <dbReference type="ARBA" id="ARBA00061607"/>
    </source>
</evidence>
<keyword evidence="1" id="KW-0547">Nucleotide-binding</keyword>
<dbReference type="RefSeq" id="WP_229776694.1">
    <property type="nucleotide sequence ID" value="NZ_BMOY01000026.1"/>
</dbReference>
<evidence type="ECO:0000256" key="2">
    <source>
        <dbReference type="ARBA" id="ARBA00022840"/>
    </source>
</evidence>
<feature type="domain" description="AAA+ ATPase" evidence="4">
    <location>
        <begin position="32"/>
        <end position="173"/>
    </location>
</feature>
<dbReference type="Gene3D" id="1.10.8.80">
    <property type="entry name" value="Magnesium chelatase subunit I, C-Terminal domain"/>
    <property type="match status" value="1"/>
</dbReference>